<accession>A0A7J2TC07</accession>
<evidence type="ECO:0000313" key="1">
    <source>
        <dbReference type="EMBL" id="HEH31522.1"/>
    </source>
</evidence>
<proteinExistence type="predicted"/>
<protein>
    <submittedName>
        <fullName evidence="1">Uncharacterized protein</fullName>
    </submittedName>
</protein>
<gene>
    <name evidence="1" type="ORF">ENP99_05390</name>
</gene>
<name>A0A7J2TC07_9CREN</name>
<comment type="caution">
    <text evidence="1">The sequence shown here is derived from an EMBL/GenBank/DDBJ whole genome shotgun (WGS) entry which is preliminary data.</text>
</comment>
<reference evidence="1" key="1">
    <citation type="journal article" date="2020" name="mSystems">
        <title>Genome- and Community-Level Interaction Insights into Carbon Utilization and Element Cycling Functions of Hydrothermarchaeota in Hydrothermal Sediment.</title>
        <authorList>
            <person name="Zhou Z."/>
            <person name="Liu Y."/>
            <person name="Xu W."/>
            <person name="Pan J."/>
            <person name="Luo Z.H."/>
            <person name="Li M."/>
        </authorList>
    </citation>
    <scope>NUCLEOTIDE SEQUENCE [LARGE SCALE GENOMIC DNA]</scope>
    <source>
        <strain evidence="1">SpSt-27</strain>
    </source>
</reference>
<dbReference type="AlphaFoldDB" id="A0A7J2TC07"/>
<organism evidence="1">
    <name type="scientific">Ignisphaera aggregans</name>
    <dbReference type="NCBI Taxonomy" id="334771"/>
    <lineage>
        <taxon>Archaea</taxon>
        <taxon>Thermoproteota</taxon>
        <taxon>Thermoprotei</taxon>
        <taxon>Desulfurococcales</taxon>
        <taxon>Desulfurococcaceae</taxon>
        <taxon>Ignisphaera</taxon>
    </lineage>
</organism>
<sequence>MILIERCSLIATSVVAHEELIKIIYRRFLKNLEEQSIRELLYLFQGILKEAGYNTECQDNYCGIMTSSLKPIHMLFYPWPRSDIVISKLPGDKLVIIRGTPSESILRYLQQYLQNELWIFYNDRKSEIIIIVSDEYTHSRLKEILNVLANKFQAKTLSISLNKQVEEMSVQELFRKIFERLQTLNVADTQAAFLRLLGLCIQTREVDELFKLFNIAFSEEDKKLISAMLEMLRPAIDAFSNVFGSCLERLTSLSVDNVDVILGSLLVLLIAGATMFSELSKALPEVVVSRAKDIIRENVYILPLCRVYGITL</sequence>
<dbReference type="EMBL" id="DSLL01000050">
    <property type="protein sequence ID" value="HEH31522.1"/>
    <property type="molecule type" value="Genomic_DNA"/>
</dbReference>